<dbReference type="InterPro" id="IPR036388">
    <property type="entry name" value="WH-like_DNA-bd_sf"/>
</dbReference>
<gene>
    <name evidence="7" type="ORF">E4O86_17260</name>
</gene>
<dbReference type="InterPro" id="IPR000847">
    <property type="entry name" value="LysR_HTH_N"/>
</dbReference>
<dbReference type="Pfam" id="PF00126">
    <property type="entry name" value="HTH_1"/>
    <property type="match status" value="1"/>
</dbReference>
<feature type="domain" description="HTH lysR-type" evidence="6">
    <location>
        <begin position="8"/>
        <end position="65"/>
    </location>
</feature>
<dbReference type="AlphaFoldDB" id="A0A964WUU9"/>
<dbReference type="Pfam" id="PF03466">
    <property type="entry name" value="LysR_substrate"/>
    <property type="match status" value="1"/>
</dbReference>
<dbReference type="InterPro" id="IPR005119">
    <property type="entry name" value="LysR_subst-bd"/>
</dbReference>
<keyword evidence="2" id="KW-0805">Transcription regulation</keyword>
<reference evidence="7" key="1">
    <citation type="submission" date="2019-03" db="EMBL/GenBank/DDBJ databases">
        <title>Afifella sp. nov., isolated from activated sludge.</title>
        <authorList>
            <person name="Li Q."/>
            <person name="Liu Y."/>
        </authorList>
    </citation>
    <scope>NUCLEOTIDE SEQUENCE</scope>
    <source>
        <strain evidence="7">L72</strain>
    </source>
</reference>
<protein>
    <submittedName>
        <fullName evidence="7">LysR family transcriptional regulator</fullName>
    </submittedName>
</protein>
<accession>A0A964WUU9</accession>
<feature type="region of interest" description="Disordered" evidence="5">
    <location>
        <begin position="314"/>
        <end position="333"/>
    </location>
</feature>
<dbReference type="PANTHER" id="PTHR30419">
    <property type="entry name" value="HTH-TYPE TRANSCRIPTIONAL REGULATOR YBHD"/>
    <property type="match status" value="1"/>
</dbReference>
<evidence type="ECO:0000256" key="5">
    <source>
        <dbReference type="SAM" id="MobiDB-lite"/>
    </source>
</evidence>
<dbReference type="OrthoDB" id="8479357at2"/>
<dbReference type="SUPFAM" id="SSF46785">
    <property type="entry name" value="Winged helix' DNA-binding domain"/>
    <property type="match status" value="1"/>
</dbReference>
<dbReference type="FunFam" id="1.10.10.10:FF:000001">
    <property type="entry name" value="LysR family transcriptional regulator"/>
    <property type="match status" value="1"/>
</dbReference>
<comment type="caution">
    <text evidence="7">The sequence shown here is derived from an EMBL/GenBank/DDBJ whole genome shotgun (WGS) entry which is preliminary data.</text>
</comment>
<dbReference type="Proteomes" id="UP000773614">
    <property type="component" value="Unassembled WGS sequence"/>
</dbReference>
<organism evidence="7 8">
    <name type="scientific">Propylenella binzhouense</name>
    <dbReference type="NCBI Taxonomy" id="2555902"/>
    <lineage>
        <taxon>Bacteria</taxon>
        <taxon>Pseudomonadati</taxon>
        <taxon>Pseudomonadota</taxon>
        <taxon>Alphaproteobacteria</taxon>
        <taxon>Hyphomicrobiales</taxon>
        <taxon>Propylenellaceae</taxon>
        <taxon>Propylenella</taxon>
    </lineage>
</organism>
<dbReference type="GO" id="GO:0003677">
    <property type="term" value="F:DNA binding"/>
    <property type="evidence" value="ECO:0007669"/>
    <property type="project" value="UniProtKB-KW"/>
</dbReference>
<dbReference type="GO" id="GO:0003700">
    <property type="term" value="F:DNA-binding transcription factor activity"/>
    <property type="evidence" value="ECO:0007669"/>
    <property type="project" value="InterPro"/>
</dbReference>
<evidence type="ECO:0000256" key="2">
    <source>
        <dbReference type="ARBA" id="ARBA00023015"/>
    </source>
</evidence>
<dbReference type="GO" id="GO:0005829">
    <property type="term" value="C:cytosol"/>
    <property type="evidence" value="ECO:0007669"/>
    <property type="project" value="TreeGrafter"/>
</dbReference>
<sequence length="333" mass="36297">MFHYSAMLSLRQLRCFLAVYEERSFTAASVREGATQSGMSQHVRQLEEELGVPLFERVGREVIPTATGHRYYQECVSILRHLERATQAASASGLDCPGQVRIGLLPTFTRAALAPALAAFTEMAVRTEVFITEAYSGVLTDMVRAAALDFAVVPAFRGATGLTVSRLMRDREMLVAAADGPIGGHLTPVRLAELGPLKMVLPGEGNTRRTTLESYFLTNAVAIARRIEFDAMIGTLELVAQSDWVTVLPAVLLGNDRGGERYAIRPLADPDLYSDFVVIEPARRVMSDAAQLFADLLKKEAWRIAERWRDSLAGPTAAEDAEGPAAAFADRPG</sequence>
<name>A0A964WUU9_9HYPH</name>
<dbReference type="InterPro" id="IPR050950">
    <property type="entry name" value="HTH-type_LysR_regulators"/>
</dbReference>
<dbReference type="Gene3D" id="1.10.10.10">
    <property type="entry name" value="Winged helix-like DNA-binding domain superfamily/Winged helix DNA-binding domain"/>
    <property type="match status" value="1"/>
</dbReference>
<dbReference type="PRINTS" id="PR00039">
    <property type="entry name" value="HTHLYSR"/>
</dbReference>
<dbReference type="RefSeq" id="WP_161141800.1">
    <property type="nucleotide sequence ID" value="NZ_SPKJ01000075.1"/>
</dbReference>
<dbReference type="PROSITE" id="PS50931">
    <property type="entry name" value="HTH_LYSR"/>
    <property type="match status" value="1"/>
</dbReference>
<evidence type="ECO:0000313" key="8">
    <source>
        <dbReference type="Proteomes" id="UP000773614"/>
    </source>
</evidence>
<keyword evidence="4" id="KW-0804">Transcription</keyword>
<evidence type="ECO:0000259" key="6">
    <source>
        <dbReference type="PROSITE" id="PS50931"/>
    </source>
</evidence>
<dbReference type="SUPFAM" id="SSF53850">
    <property type="entry name" value="Periplasmic binding protein-like II"/>
    <property type="match status" value="1"/>
</dbReference>
<evidence type="ECO:0000313" key="7">
    <source>
        <dbReference type="EMBL" id="MYZ49461.1"/>
    </source>
</evidence>
<keyword evidence="3" id="KW-0238">DNA-binding</keyword>
<evidence type="ECO:0000256" key="4">
    <source>
        <dbReference type="ARBA" id="ARBA00023163"/>
    </source>
</evidence>
<comment type="similarity">
    <text evidence="1">Belongs to the LysR transcriptional regulatory family.</text>
</comment>
<dbReference type="EMBL" id="SPKJ01000075">
    <property type="protein sequence ID" value="MYZ49461.1"/>
    <property type="molecule type" value="Genomic_DNA"/>
</dbReference>
<dbReference type="InterPro" id="IPR036390">
    <property type="entry name" value="WH_DNA-bd_sf"/>
</dbReference>
<keyword evidence="8" id="KW-1185">Reference proteome</keyword>
<proteinExistence type="inferred from homology"/>
<evidence type="ECO:0000256" key="3">
    <source>
        <dbReference type="ARBA" id="ARBA00023125"/>
    </source>
</evidence>
<dbReference type="Gene3D" id="3.40.190.290">
    <property type="match status" value="1"/>
</dbReference>
<evidence type="ECO:0000256" key="1">
    <source>
        <dbReference type="ARBA" id="ARBA00009437"/>
    </source>
</evidence>